<reference evidence="3 4" key="1">
    <citation type="journal article" date="2019" name="Sci. Rep.">
        <title>Comparative genomics of chytrid fungi reveal insights into the obligate biotrophic and pathogenic lifestyle of Synchytrium endobioticum.</title>
        <authorList>
            <person name="van de Vossenberg B.T.L.H."/>
            <person name="Warris S."/>
            <person name="Nguyen H.D.T."/>
            <person name="van Gent-Pelzer M.P.E."/>
            <person name="Joly D.L."/>
            <person name="van de Geest H.C."/>
            <person name="Bonants P.J.M."/>
            <person name="Smith D.S."/>
            <person name="Levesque C.A."/>
            <person name="van der Lee T.A.J."/>
        </authorList>
    </citation>
    <scope>NUCLEOTIDE SEQUENCE [LARGE SCALE GENOMIC DNA]</scope>
    <source>
        <strain evidence="3 4">CBS 675.73</strain>
    </source>
</reference>
<evidence type="ECO:0000256" key="2">
    <source>
        <dbReference type="SAM" id="Phobius"/>
    </source>
</evidence>
<feature type="compositionally biased region" description="Polar residues" evidence="1">
    <location>
        <begin position="20"/>
        <end position="35"/>
    </location>
</feature>
<dbReference type="PANTHER" id="PTHR35895:SF1">
    <property type="entry name" value="LIPID-BINDING SERUM GLYCOPROTEIN C-TERMINAL DOMAIN-CONTAINING PROTEIN"/>
    <property type="match status" value="1"/>
</dbReference>
<evidence type="ECO:0000313" key="4">
    <source>
        <dbReference type="Proteomes" id="UP000320333"/>
    </source>
</evidence>
<organism evidence="3 4">
    <name type="scientific">Chytriomyces confervae</name>
    <dbReference type="NCBI Taxonomy" id="246404"/>
    <lineage>
        <taxon>Eukaryota</taxon>
        <taxon>Fungi</taxon>
        <taxon>Fungi incertae sedis</taxon>
        <taxon>Chytridiomycota</taxon>
        <taxon>Chytridiomycota incertae sedis</taxon>
        <taxon>Chytridiomycetes</taxon>
        <taxon>Chytridiales</taxon>
        <taxon>Chytriomycetaceae</taxon>
        <taxon>Chytriomyces</taxon>
    </lineage>
</organism>
<proteinExistence type="predicted"/>
<evidence type="ECO:0000313" key="3">
    <source>
        <dbReference type="EMBL" id="TPX78599.1"/>
    </source>
</evidence>
<dbReference type="STRING" id="246404.A0A507FQ97"/>
<dbReference type="Pfam" id="PF12505">
    <property type="entry name" value="DUF3712"/>
    <property type="match status" value="3"/>
</dbReference>
<name>A0A507FQ97_9FUNG</name>
<feature type="region of interest" description="Disordered" evidence="1">
    <location>
        <begin position="1"/>
        <end position="40"/>
    </location>
</feature>
<keyword evidence="2" id="KW-1133">Transmembrane helix</keyword>
<dbReference type="EMBL" id="QEAP01000002">
    <property type="protein sequence ID" value="TPX78599.1"/>
    <property type="molecule type" value="Genomic_DNA"/>
</dbReference>
<sequence length="1068" mass="112224">MEHTPSPTTTRRSCRCAEPSSATENETASETSNDKLIQIHEDEDNVKKAPPKRVCGIEWNRKRVYICAGVSAIILLVSGVALYFMLPKIAQSSIDSSVMTLTSTKISMPSNSSFALEANGTVSNAGIFDAALSFPGQVSVYWTNREGAQDLLLGSLSIPTVSVSGGLPKSGSVALKTQFSIANQDNMGLFAEAMIHAKSFSWLLVGDASATAMGMTFNNLKLNKVVTMNGFDGLQKVVVTGFSPLPGEGSSIGVQVNTNVTNPSSITIEMGDLFFKFKLGNGDGTLRASQVTMKGADVNALSMTGNVTVANTEPGSSMNTQIKSLGIGSGNGTVVQLNVQGEHCISPSGYVGWLNQGIRSLNMKITMDLKDIAQKSVSDAVLTLSSTSLDQIQTSSFHLVGKGTASNAGTMDAVLSFPDPVQVYWTSRPGASNLLLGSMRLSPVTVGGESPKSGPISLDTVFSIVNSDDMAQFATYMMQESSFSWSIVGTATAEAFGISFPGLKLEKTITLVGFNSLPNPSVSAFNLPDSDSSGIHVVTTAVANNPSSIAIDMGSLAFTMLYNDINIGSLTASNVILKPGANSLAMDGRMITGKDDVAIASTLMTNFLGGQGLAVKVTGSSVKTNGVQVNWLNTAFKTLTMAISIPSPPITTPIISGFNIPALRLSMNANDPSGSVLTASADLVTANFKPPFTFRIGIQRVESNLQMFDQASGTAFATLNLPMSKAELDASSAKVMLKFDSQKMAVIPGQEGLLAQFFKTITEGTAVSVGIKGSVSAEVSTDAGDVKISNIAVTDSLAMNGFDGLKRVTIGDAPVVGGDPQNGLKLSVSTEIQNPSSVALDFKSNVEFDIYTAGVKIGVAIMPNVNLLQGKNVAIADCFLNGNGDPSAVAAIEAAMSNYLQNIKTPITLRGKSNSVKYESFKSAMSSVSIDAVFPAKNVPLVLGSTLSIAFKLIPLDIHIQLTMNIQNPLEAPITMLALKSDILFDGKKIGTLDHTFTNPTVIPAGGQATTEQIKMNPIISLQDLQLILPVLQKRLQVDSVNSITNLVGSYPSTISYSQNVPVAIKLL</sequence>
<dbReference type="AlphaFoldDB" id="A0A507FQ97"/>
<protein>
    <submittedName>
        <fullName evidence="3">Uncharacterized protein</fullName>
    </submittedName>
</protein>
<keyword evidence="2" id="KW-0472">Membrane</keyword>
<keyword evidence="4" id="KW-1185">Reference proteome</keyword>
<dbReference type="InterPro" id="IPR046368">
    <property type="entry name" value="Tag1"/>
</dbReference>
<dbReference type="Proteomes" id="UP000320333">
    <property type="component" value="Unassembled WGS sequence"/>
</dbReference>
<dbReference type="InterPro" id="IPR022185">
    <property type="entry name" value="DUF3712"/>
</dbReference>
<evidence type="ECO:0000256" key="1">
    <source>
        <dbReference type="SAM" id="MobiDB-lite"/>
    </source>
</evidence>
<dbReference type="OrthoDB" id="10039566at2759"/>
<comment type="caution">
    <text evidence="3">The sequence shown here is derived from an EMBL/GenBank/DDBJ whole genome shotgun (WGS) entry which is preliminary data.</text>
</comment>
<dbReference type="PANTHER" id="PTHR35895">
    <property type="entry name" value="CHROMOSOME 16, WHOLE GENOME SHOTGUN SEQUENCE"/>
    <property type="match status" value="1"/>
</dbReference>
<gene>
    <name evidence="3" type="ORF">CcCBS67573_g00123</name>
</gene>
<dbReference type="GO" id="GO:0000329">
    <property type="term" value="C:fungal-type vacuole membrane"/>
    <property type="evidence" value="ECO:0007669"/>
    <property type="project" value="InterPro"/>
</dbReference>
<feature type="transmembrane region" description="Helical" evidence="2">
    <location>
        <begin position="64"/>
        <end position="86"/>
    </location>
</feature>
<keyword evidence="2" id="KW-0812">Transmembrane</keyword>
<feature type="compositionally biased region" description="Low complexity" evidence="1">
    <location>
        <begin position="1"/>
        <end position="11"/>
    </location>
</feature>
<accession>A0A507FQ97</accession>